<feature type="region of interest" description="Disordered" evidence="1">
    <location>
        <begin position="61"/>
        <end position="124"/>
    </location>
</feature>
<dbReference type="OrthoDB" id="1114005at2759"/>
<keyword evidence="4" id="KW-1185">Reference proteome</keyword>
<name>A0A6D2J7Q4_9BRAS</name>
<gene>
    <name evidence="2" type="ORF">MERR_LOCUS20546</name>
    <name evidence="3" type="ORF">MERR_LOCUS44846</name>
</gene>
<protein>
    <submittedName>
        <fullName evidence="2">Uncharacterized protein</fullName>
    </submittedName>
</protein>
<accession>A0A6D2J7Q4</accession>
<dbReference type="Proteomes" id="UP000467841">
    <property type="component" value="Unassembled WGS sequence"/>
</dbReference>
<evidence type="ECO:0000313" key="3">
    <source>
        <dbReference type="EMBL" id="CAA7057610.1"/>
    </source>
</evidence>
<dbReference type="AlphaFoldDB" id="A0A6D2J7Q4"/>
<sequence length="124" mass="13477">MFVSPVVITINDSIESSILESAQKIPTAVATNAQDDFSIQKKSTRIDEPDLGANKFASLITTEGEEDLPESEKETGSMDLMTPFGKTILPDRPVKPLTKAKEMHWQSRGRGRGNRGRGEKGGCG</sequence>
<evidence type="ECO:0000313" key="4">
    <source>
        <dbReference type="Proteomes" id="UP000467841"/>
    </source>
</evidence>
<organism evidence="2 4">
    <name type="scientific">Microthlaspi erraticum</name>
    <dbReference type="NCBI Taxonomy" id="1685480"/>
    <lineage>
        <taxon>Eukaryota</taxon>
        <taxon>Viridiplantae</taxon>
        <taxon>Streptophyta</taxon>
        <taxon>Embryophyta</taxon>
        <taxon>Tracheophyta</taxon>
        <taxon>Spermatophyta</taxon>
        <taxon>Magnoliopsida</taxon>
        <taxon>eudicotyledons</taxon>
        <taxon>Gunneridae</taxon>
        <taxon>Pentapetalae</taxon>
        <taxon>rosids</taxon>
        <taxon>malvids</taxon>
        <taxon>Brassicales</taxon>
        <taxon>Brassicaceae</taxon>
        <taxon>Coluteocarpeae</taxon>
        <taxon>Microthlaspi</taxon>
    </lineage>
</organism>
<evidence type="ECO:0000256" key="1">
    <source>
        <dbReference type="SAM" id="MobiDB-lite"/>
    </source>
</evidence>
<dbReference type="EMBL" id="CACVBM020001695">
    <property type="protein sequence ID" value="CAA7057610.1"/>
    <property type="molecule type" value="Genomic_DNA"/>
</dbReference>
<dbReference type="EMBL" id="CACVBM020001129">
    <property type="protein sequence ID" value="CAA7033311.1"/>
    <property type="molecule type" value="Genomic_DNA"/>
</dbReference>
<reference evidence="2 4" key="1">
    <citation type="submission" date="2020-01" db="EMBL/GenBank/DDBJ databases">
        <authorList>
            <person name="Mishra B."/>
        </authorList>
    </citation>
    <scope>NUCLEOTIDE SEQUENCE [LARGE SCALE GENOMIC DNA]</scope>
</reference>
<evidence type="ECO:0000313" key="2">
    <source>
        <dbReference type="EMBL" id="CAA7033311.1"/>
    </source>
</evidence>
<proteinExistence type="predicted"/>